<dbReference type="OrthoDB" id="9811471at2"/>
<sequence length="486" mass="52779">MSALHQKTLSELRTLLLDREVSVRELMSDCLKRLDETEPAVRALLEVRREEVLAEAEEMDRQGPNPAQPLWGIPVVLKDLLCARGTKTTCGSRMLEEFAPVYDATAVEHLRQAGAVLLAKANMDEFAMGSSTENSAFQRTRNPWNTDCVPGGSSGGSAATVAARQCPVSLGTDTGGSIRLPASFCGVVGLKPTYGRVSRFGMVAYGSSLDQIGPLTRSVEDAARVLGVIAGHDRRDSTSVDCPVPDYVAALQQRTDLKGLRIGLPEEYWREGLSPEVETACRAAVETLRGLGAETVPVRLSMTEYAIATYYIVAMAEASSNLARFDGVRYGHRTREASELIDMYTRSRTEGFGDEVQRRIIMGTYVLSSGYYDAYYRKAAQVRRLLRDDFRKAFASCDLLAGPVCPSTAFRVGDKADPLQMYLMDIFTISANLAGLPGMSLPVGLGETSNLPVGLQLMGPAFSEETMLGAAHCLEQALPPLPEPNC</sequence>
<evidence type="ECO:0000256" key="7">
    <source>
        <dbReference type="ARBA" id="ARBA00022840"/>
    </source>
</evidence>
<comment type="catalytic activity">
    <reaction evidence="9 10">
        <text>L-glutamyl-tRNA(Gln) + L-glutamine + ATP + H2O = L-glutaminyl-tRNA(Gln) + L-glutamate + ADP + phosphate + H(+)</text>
        <dbReference type="Rhea" id="RHEA:17521"/>
        <dbReference type="Rhea" id="RHEA-COMP:9681"/>
        <dbReference type="Rhea" id="RHEA-COMP:9684"/>
        <dbReference type="ChEBI" id="CHEBI:15377"/>
        <dbReference type="ChEBI" id="CHEBI:15378"/>
        <dbReference type="ChEBI" id="CHEBI:29985"/>
        <dbReference type="ChEBI" id="CHEBI:30616"/>
        <dbReference type="ChEBI" id="CHEBI:43474"/>
        <dbReference type="ChEBI" id="CHEBI:58359"/>
        <dbReference type="ChEBI" id="CHEBI:78520"/>
        <dbReference type="ChEBI" id="CHEBI:78521"/>
        <dbReference type="ChEBI" id="CHEBI:456216"/>
        <dbReference type="EC" id="6.3.5.7"/>
    </reaction>
</comment>
<dbReference type="EMBL" id="FUYC01000002">
    <property type="protein sequence ID" value="SKA74524.1"/>
    <property type="molecule type" value="Genomic_DNA"/>
</dbReference>
<dbReference type="GO" id="GO:0006412">
    <property type="term" value="P:translation"/>
    <property type="evidence" value="ECO:0007669"/>
    <property type="project" value="UniProtKB-UniRule"/>
</dbReference>
<dbReference type="Pfam" id="PF01425">
    <property type="entry name" value="Amidase"/>
    <property type="match status" value="1"/>
</dbReference>
<evidence type="ECO:0000256" key="10">
    <source>
        <dbReference type="HAMAP-Rule" id="MF_00120"/>
    </source>
</evidence>
<keyword evidence="13" id="KW-1185">Reference proteome</keyword>
<dbReference type="GO" id="GO:0030956">
    <property type="term" value="C:glutamyl-tRNA(Gln) amidotransferase complex"/>
    <property type="evidence" value="ECO:0007669"/>
    <property type="project" value="InterPro"/>
</dbReference>
<keyword evidence="7 10" id="KW-0067">ATP-binding</keyword>
<accession>A0A1T4WB28</accession>
<dbReference type="Gene3D" id="3.90.1300.10">
    <property type="entry name" value="Amidase signature (AS) domain"/>
    <property type="match status" value="1"/>
</dbReference>
<protein>
    <recommendedName>
        <fullName evidence="4 10">Glutamyl-tRNA(Gln) amidotransferase subunit A</fullName>
        <shortName evidence="10">Glu-ADT subunit A</shortName>
        <ecNumber evidence="3 10">6.3.5.7</ecNumber>
    </recommendedName>
</protein>
<evidence type="ECO:0000256" key="1">
    <source>
        <dbReference type="ARBA" id="ARBA00008069"/>
    </source>
</evidence>
<reference evidence="12 13" key="1">
    <citation type="submission" date="2017-02" db="EMBL/GenBank/DDBJ databases">
        <authorList>
            <person name="Peterson S.W."/>
        </authorList>
    </citation>
    <scope>NUCLEOTIDE SEQUENCE [LARGE SCALE GENOMIC DNA]</scope>
    <source>
        <strain evidence="12 13">DSM 16080</strain>
    </source>
</reference>
<keyword evidence="12" id="KW-0808">Transferase</keyword>
<evidence type="ECO:0000256" key="3">
    <source>
        <dbReference type="ARBA" id="ARBA00012739"/>
    </source>
</evidence>
<evidence type="ECO:0000256" key="6">
    <source>
        <dbReference type="ARBA" id="ARBA00022741"/>
    </source>
</evidence>
<comment type="function">
    <text evidence="10">Allows the formation of correctly charged Gln-tRNA(Gln) through the transamidation of misacylated Glu-tRNA(Gln) in organisms which lack glutaminyl-tRNA synthetase. The reaction takes place in the presence of glutamine and ATP through an activated gamma-phospho-Glu-tRNA(Gln).</text>
</comment>
<evidence type="ECO:0000256" key="8">
    <source>
        <dbReference type="ARBA" id="ARBA00022917"/>
    </source>
</evidence>
<dbReference type="PANTHER" id="PTHR11895">
    <property type="entry name" value="TRANSAMIDASE"/>
    <property type="match status" value="1"/>
</dbReference>
<evidence type="ECO:0000256" key="9">
    <source>
        <dbReference type="ARBA" id="ARBA00047407"/>
    </source>
</evidence>
<dbReference type="PROSITE" id="PS00571">
    <property type="entry name" value="AMIDASES"/>
    <property type="match status" value="1"/>
</dbReference>
<organism evidence="12 13">
    <name type="scientific">Paucidesulfovibrio gracilis DSM 16080</name>
    <dbReference type="NCBI Taxonomy" id="1121449"/>
    <lineage>
        <taxon>Bacteria</taxon>
        <taxon>Pseudomonadati</taxon>
        <taxon>Thermodesulfobacteriota</taxon>
        <taxon>Desulfovibrionia</taxon>
        <taxon>Desulfovibrionales</taxon>
        <taxon>Desulfovibrionaceae</taxon>
        <taxon>Paucidesulfovibrio</taxon>
    </lineage>
</organism>
<dbReference type="HAMAP" id="MF_00120">
    <property type="entry name" value="GatA"/>
    <property type="match status" value="1"/>
</dbReference>
<dbReference type="InterPro" id="IPR004412">
    <property type="entry name" value="GatA"/>
</dbReference>
<evidence type="ECO:0000313" key="13">
    <source>
        <dbReference type="Proteomes" id="UP000190027"/>
    </source>
</evidence>
<proteinExistence type="inferred from homology"/>
<evidence type="ECO:0000256" key="4">
    <source>
        <dbReference type="ARBA" id="ARBA00014428"/>
    </source>
</evidence>
<dbReference type="GO" id="GO:0050567">
    <property type="term" value="F:glutaminyl-tRNA synthase (glutamine-hydrolyzing) activity"/>
    <property type="evidence" value="ECO:0007669"/>
    <property type="project" value="UniProtKB-UniRule"/>
</dbReference>
<dbReference type="SUPFAM" id="SSF75304">
    <property type="entry name" value="Amidase signature (AS) enzymes"/>
    <property type="match status" value="1"/>
</dbReference>
<keyword evidence="8 10" id="KW-0648">Protein biosynthesis</keyword>
<dbReference type="EC" id="6.3.5.7" evidence="3 10"/>
<dbReference type="GO" id="GO:0005524">
    <property type="term" value="F:ATP binding"/>
    <property type="evidence" value="ECO:0007669"/>
    <property type="project" value="UniProtKB-KW"/>
</dbReference>
<dbReference type="PANTHER" id="PTHR11895:SF151">
    <property type="entry name" value="GLUTAMYL-TRNA(GLN) AMIDOTRANSFERASE SUBUNIT A"/>
    <property type="match status" value="1"/>
</dbReference>
<dbReference type="RefSeq" id="WP_078716248.1">
    <property type="nucleotide sequence ID" value="NZ_FUYC01000002.1"/>
</dbReference>
<dbReference type="InterPro" id="IPR023631">
    <property type="entry name" value="Amidase_dom"/>
</dbReference>
<dbReference type="AlphaFoldDB" id="A0A1T4WB28"/>
<feature type="active site" description="Charge relay system" evidence="10">
    <location>
        <position position="153"/>
    </location>
</feature>
<feature type="active site" description="Acyl-ester intermediate" evidence="10">
    <location>
        <position position="177"/>
    </location>
</feature>
<keyword evidence="5 10" id="KW-0436">Ligase</keyword>
<dbReference type="InterPro" id="IPR036928">
    <property type="entry name" value="AS_sf"/>
</dbReference>
<dbReference type="STRING" id="1121449.SAMN02745704_00685"/>
<feature type="domain" description="Amidase" evidence="11">
    <location>
        <begin position="25"/>
        <end position="468"/>
    </location>
</feature>
<name>A0A1T4WB28_9BACT</name>
<dbReference type="GO" id="GO:0016740">
    <property type="term" value="F:transferase activity"/>
    <property type="evidence" value="ECO:0007669"/>
    <property type="project" value="UniProtKB-KW"/>
</dbReference>
<evidence type="ECO:0000259" key="11">
    <source>
        <dbReference type="Pfam" id="PF01425"/>
    </source>
</evidence>
<dbReference type="InterPro" id="IPR020556">
    <property type="entry name" value="Amidase_CS"/>
</dbReference>
<evidence type="ECO:0000256" key="5">
    <source>
        <dbReference type="ARBA" id="ARBA00022598"/>
    </source>
</evidence>
<dbReference type="InterPro" id="IPR000120">
    <property type="entry name" value="Amidase"/>
</dbReference>
<feature type="active site" description="Charge relay system" evidence="10">
    <location>
        <position position="78"/>
    </location>
</feature>
<dbReference type="NCBIfam" id="TIGR00132">
    <property type="entry name" value="gatA"/>
    <property type="match status" value="1"/>
</dbReference>
<gene>
    <name evidence="10" type="primary">gatA</name>
    <name evidence="12" type="ORF">SAMN02745704_00685</name>
</gene>
<evidence type="ECO:0000313" key="12">
    <source>
        <dbReference type="EMBL" id="SKA74524.1"/>
    </source>
</evidence>
<comment type="subunit">
    <text evidence="2 10">Heterotrimer of A, B and C subunits.</text>
</comment>
<evidence type="ECO:0000256" key="2">
    <source>
        <dbReference type="ARBA" id="ARBA00011123"/>
    </source>
</evidence>
<keyword evidence="6 10" id="KW-0547">Nucleotide-binding</keyword>
<comment type="similarity">
    <text evidence="1 10">Belongs to the amidase family. GatA subfamily.</text>
</comment>
<dbReference type="Proteomes" id="UP000190027">
    <property type="component" value="Unassembled WGS sequence"/>
</dbReference>